<sequence length="101" mass="10626">MNLSVSGRLCAFLSCLVTLGPTVAEADQPNSVAIIGGHVIARGRLGEAINEAFTAAENMGLGESELIRIYIVSNGKYIITVAGTNSSGDRILLPYSTYITH</sequence>
<evidence type="ECO:0000313" key="3">
    <source>
        <dbReference type="Proteomes" id="UP000477911"/>
    </source>
</evidence>
<proteinExistence type="predicted"/>
<name>A0A6L7G9A4_9RHOB</name>
<gene>
    <name evidence="2" type="ORF">GR170_23395</name>
</gene>
<feature type="signal peptide" evidence="1">
    <location>
        <begin position="1"/>
        <end position="26"/>
    </location>
</feature>
<dbReference type="EMBL" id="WUMU01000035">
    <property type="protein sequence ID" value="MXN20784.1"/>
    <property type="molecule type" value="Genomic_DNA"/>
</dbReference>
<reference evidence="2 3" key="1">
    <citation type="submission" date="2019-12" db="EMBL/GenBank/DDBJ databases">
        <authorList>
            <person name="Li M."/>
        </authorList>
    </citation>
    <scope>NUCLEOTIDE SEQUENCE [LARGE SCALE GENOMIC DNA]</scope>
    <source>
        <strain evidence="2 3">GBMRC 2024</strain>
    </source>
</reference>
<evidence type="ECO:0000313" key="2">
    <source>
        <dbReference type="EMBL" id="MXN20784.1"/>
    </source>
</evidence>
<dbReference type="Proteomes" id="UP000477911">
    <property type="component" value="Unassembled WGS sequence"/>
</dbReference>
<accession>A0A6L7G9A4</accession>
<evidence type="ECO:0000256" key="1">
    <source>
        <dbReference type="SAM" id="SignalP"/>
    </source>
</evidence>
<feature type="chain" id="PRO_5026686596" evidence="1">
    <location>
        <begin position="27"/>
        <end position="101"/>
    </location>
</feature>
<keyword evidence="3" id="KW-1185">Reference proteome</keyword>
<protein>
    <submittedName>
        <fullName evidence="2">Uncharacterized protein</fullName>
    </submittedName>
</protein>
<organism evidence="2 3">
    <name type="scientific">Pseudooceanicola albus</name>
    <dbReference type="NCBI Taxonomy" id="2692189"/>
    <lineage>
        <taxon>Bacteria</taxon>
        <taxon>Pseudomonadati</taxon>
        <taxon>Pseudomonadota</taxon>
        <taxon>Alphaproteobacteria</taxon>
        <taxon>Rhodobacterales</taxon>
        <taxon>Paracoccaceae</taxon>
        <taxon>Pseudooceanicola</taxon>
    </lineage>
</organism>
<comment type="caution">
    <text evidence="2">The sequence shown here is derived from an EMBL/GenBank/DDBJ whole genome shotgun (WGS) entry which is preliminary data.</text>
</comment>
<dbReference type="RefSeq" id="WP_160896906.1">
    <property type="nucleotide sequence ID" value="NZ_WUMU01000035.1"/>
</dbReference>
<dbReference type="AlphaFoldDB" id="A0A6L7G9A4"/>
<keyword evidence="1" id="KW-0732">Signal</keyword>